<dbReference type="AlphaFoldDB" id="A0A9N9XUY5"/>
<keyword evidence="2" id="KW-1185">Reference proteome</keyword>
<name>A0A9N9XUY5_9HYPO</name>
<evidence type="ECO:0000313" key="1">
    <source>
        <dbReference type="EMBL" id="CAG9974205.1"/>
    </source>
</evidence>
<reference evidence="1" key="1">
    <citation type="submission" date="2021-10" db="EMBL/GenBank/DDBJ databases">
        <authorList>
            <person name="Piombo E."/>
        </authorList>
    </citation>
    <scope>NUCLEOTIDE SEQUENCE</scope>
</reference>
<gene>
    <name evidence="1" type="ORF">CBYS24578_00011735</name>
</gene>
<evidence type="ECO:0000313" key="2">
    <source>
        <dbReference type="Proteomes" id="UP000754883"/>
    </source>
</evidence>
<dbReference type="EMBL" id="CABFNO020001247">
    <property type="protein sequence ID" value="CAG9974205.1"/>
    <property type="molecule type" value="Genomic_DNA"/>
</dbReference>
<dbReference type="Proteomes" id="UP000754883">
    <property type="component" value="Unassembled WGS sequence"/>
</dbReference>
<proteinExistence type="predicted"/>
<protein>
    <submittedName>
        <fullName evidence="1">Uncharacterized protein</fullName>
    </submittedName>
</protein>
<sequence length="92" mass="9933">MILPKDGKEVGAYAHPCTATGKIVLVLGTMVCSSDAESKTIEKYTPRGRNPIITSDGSASERKRFDGLGLSTTHIVLGVRNDCLYNGHSLRR</sequence>
<organism evidence="1 2">
    <name type="scientific">Clonostachys byssicola</name>
    <dbReference type="NCBI Taxonomy" id="160290"/>
    <lineage>
        <taxon>Eukaryota</taxon>
        <taxon>Fungi</taxon>
        <taxon>Dikarya</taxon>
        <taxon>Ascomycota</taxon>
        <taxon>Pezizomycotina</taxon>
        <taxon>Sordariomycetes</taxon>
        <taxon>Hypocreomycetidae</taxon>
        <taxon>Hypocreales</taxon>
        <taxon>Bionectriaceae</taxon>
        <taxon>Clonostachys</taxon>
    </lineage>
</organism>
<dbReference type="OrthoDB" id="194358at2759"/>
<accession>A0A9N9XUY5</accession>
<comment type="caution">
    <text evidence="1">The sequence shown here is derived from an EMBL/GenBank/DDBJ whole genome shotgun (WGS) entry which is preliminary data.</text>
</comment>